<dbReference type="Proteomes" id="UP000327157">
    <property type="component" value="Chromosome 6"/>
</dbReference>
<sequence length="586" mass="67788">MLWEDHEFAQRSSRLGGTSNPRFTEVNYESLRRKLKKQKEFMTLPKRGQLLSAGLWVGEWCKSLIWCIFRVCINNQSYWLNHWVKRRRKQIGRLPRKRDQTTKIGEKMVIKVEELAMQLESGLELSNMELGVKLIAKLVPWAVMKQNLYVKRWMENLAIEEVHMHMVPFWVEDLNKAKGFLRLRIMPTNPSGRTNGGRQQRSANEGSNSRAQRSLKKIRRQLTQGGDDIGVIGEENRLEVPVQVENIWPYLEDIVENETTKRRQRLAHNDGSLEDINPVVFLSETKMKNHRITGVRRRMGFVNGWDVPPVKFAGGLSLWWDNCIKVNMISVTRTLIHTKMWLTEEEEWFHASWDWGDILNCLDSVVTEAMNATLCSPISNLEIKEAVFNMGGSKAPGPNGFQGIFFHSFWDIIVAEIHGIVVECLVGDGCPSQINFTNIALIPKLRKTKTKFEMGIKLDMNKAYDRVEWDFLEAIMEHLGFHRRWINMVICCVKTMEASGQQINCQKSIVYFGANIPALLATELCNILDMPKVEDPGKYLGIPTIWGRLKWMVVQYIKDRVIEKISGWKRRFLSQVGNEVLIKAMV</sequence>
<reference evidence="2 3" key="1">
    <citation type="submission" date="2019-09" db="EMBL/GenBank/DDBJ databases">
        <authorList>
            <person name="Ou C."/>
        </authorList>
    </citation>
    <scope>NUCLEOTIDE SEQUENCE [LARGE SCALE GENOMIC DNA]</scope>
    <source>
        <strain evidence="2">S2</strain>
        <tissue evidence="2">Leaf</tissue>
    </source>
</reference>
<feature type="region of interest" description="Disordered" evidence="1">
    <location>
        <begin position="1"/>
        <end position="20"/>
    </location>
</feature>
<proteinExistence type="predicted"/>
<organism evidence="2 3">
    <name type="scientific">Pyrus ussuriensis x Pyrus communis</name>
    <dbReference type="NCBI Taxonomy" id="2448454"/>
    <lineage>
        <taxon>Eukaryota</taxon>
        <taxon>Viridiplantae</taxon>
        <taxon>Streptophyta</taxon>
        <taxon>Embryophyta</taxon>
        <taxon>Tracheophyta</taxon>
        <taxon>Spermatophyta</taxon>
        <taxon>Magnoliopsida</taxon>
        <taxon>eudicotyledons</taxon>
        <taxon>Gunneridae</taxon>
        <taxon>Pentapetalae</taxon>
        <taxon>rosids</taxon>
        <taxon>fabids</taxon>
        <taxon>Rosales</taxon>
        <taxon>Rosaceae</taxon>
        <taxon>Amygdaloideae</taxon>
        <taxon>Maleae</taxon>
        <taxon>Pyrus</taxon>
    </lineage>
</organism>
<protein>
    <recommendedName>
        <fullName evidence="4">Reverse transcriptase domain-containing protein</fullName>
    </recommendedName>
</protein>
<name>A0A5N5I2G3_9ROSA</name>
<dbReference type="AlphaFoldDB" id="A0A5N5I2G3"/>
<reference evidence="3" key="2">
    <citation type="submission" date="2019-10" db="EMBL/GenBank/DDBJ databases">
        <title>A de novo genome assembly of a pear dwarfing rootstock.</title>
        <authorList>
            <person name="Wang F."/>
            <person name="Wang J."/>
            <person name="Li S."/>
            <person name="Zhang Y."/>
            <person name="Fang M."/>
            <person name="Ma L."/>
            <person name="Zhao Y."/>
            <person name="Jiang S."/>
        </authorList>
    </citation>
    <scope>NUCLEOTIDE SEQUENCE [LARGE SCALE GENOMIC DNA]</scope>
</reference>
<feature type="compositionally biased region" description="Polar residues" evidence="1">
    <location>
        <begin position="10"/>
        <end position="20"/>
    </location>
</feature>
<comment type="caution">
    <text evidence="2">The sequence shown here is derived from an EMBL/GenBank/DDBJ whole genome shotgun (WGS) entry which is preliminary data.</text>
</comment>
<dbReference type="OrthoDB" id="1750962at2759"/>
<evidence type="ECO:0000313" key="2">
    <source>
        <dbReference type="EMBL" id="KAB2632592.1"/>
    </source>
</evidence>
<evidence type="ECO:0008006" key="4">
    <source>
        <dbReference type="Google" id="ProtNLM"/>
    </source>
</evidence>
<evidence type="ECO:0000256" key="1">
    <source>
        <dbReference type="SAM" id="MobiDB-lite"/>
    </source>
</evidence>
<dbReference type="EMBL" id="SMOL01000120">
    <property type="protein sequence ID" value="KAB2632592.1"/>
    <property type="molecule type" value="Genomic_DNA"/>
</dbReference>
<keyword evidence="3" id="KW-1185">Reference proteome</keyword>
<feature type="compositionally biased region" description="Polar residues" evidence="1">
    <location>
        <begin position="188"/>
        <end position="212"/>
    </location>
</feature>
<dbReference type="PANTHER" id="PTHR33116">
    <property type="entry name" value="REVERSE TRANSCRIPTASE ZINC-BINDING DOMAIN-CONTAINING PROTEIN-RELATED-RELATED"/>
    <property type="match status" value="1"/>
</dbReference>
<dbReference type="PANTHER" id="PTHR33116:SF86">
    <property type="entry name" value="REVERSE TRANSCRIPTASE DOMAIN-CONTAINING PROTEIN"/>
    <property type="match status" value="1"/>
</dbReference>
<gene>
    <name evidence="2" type="ORF">D8674_028839</name>
</gene>
<reference evidence="2 3" key="3">
    <citation type="submission" date="2019-11" db="EMBL/GenBank/DDBJ databases">
        <title>A de novo genome assembly of a pear dwarfing rootstock.</title>
        <authorList>
            <person name="Wang F."/>
            <person name="Wang J."/>
            <person name="Li S."/>
            <person name="Zhang Y."/>
            <person name="Fang M."/>
            <person name="Ma L."/>
            <person name="Zhao Y."/>
            <person name="Jiang S."/>
        </authorList>
    </citation>
    <scope>NUCLEOTIDE SEQUENCE [LARGE SCALE GENOMIC DNA]</scope>
    <source>
        <strain evidence="2">S2</strain>
        <tissue evidence="2">Leaf</tissue>
    </source>
</reference>
<feature type="region of interest" description="Disordered" evidence="1">
    <location>
        <begin position="186"/>
        <end position="214"/>
    </location>
</feature>
<accession>A0A5N5I2G3</accession>
<evidence type="ECO:0000313" key="3">
    <source>
        <dbReference type="Proteomes" id="UP000327157"/>
    </source>
</evidence>